<reference evidence="2" key="1">
    <citation type="journal article" date="2019" name="Sci. Rep.">
        <title>Draft genome of Tanacetum cinerariifolium, the natural source of mosquito coil.</title>
        <authorList>
            <person name="Yamashiro T."/>
            <person name="Shiraishi A."/>
            <person name="Satake H."/>
            <person name="Nakayama K."/>
        </authorList>
    </citation>
    <scope>NUCLEOTIDE SEQUENCE</scope>
</reference>
<dbReference type="EMBL" id="BKCJ010253259">
    <property type="protein sequence ID" value="GEZ21538.1"/>
    <property type="molecule type" value="Genomic_DNA"/>
</dbReference>
<accession>A0A699I706</accession>
<dbReference type="InterPro" id="IPR054722">
    <property type="entry name" value="PolX-like_BBD"/>
</dbReference>
<name>A0A699I706_TANCI</name>
<evidence type="ECO:0000259" key="1">
    <source>
        <dbReference type="Pfam" id="PF22936"/>
    </source>
</evidence>
<sequence length="258" mass="30115">MFENDNIIRRGHILNALLNPLFDVYQNYPTARELWKALKERFFTKDATRRLNMHTCSPSKEHWDAVNRVFKYLTKIMDYGLEYSRDPSVLEGYTDASWITDQEDYPQPMPPIYVHCDSQSTLSKAYNQVYNGKSGHIRLRDRQVNQLINDGVITYVQELYTVQWFVQRCVQTINNGRRRDRIMDSGASFHATYCKEELDRFRLRSGKVRLADGKTIDIAGVGDVVLKTSFGTSWTLKDVRYILGLKRKLISVRQLDGN</sequence>
<dbReference type="PANTHER" id="PTHR11439:SF521">
    <property type="entry name" value="RNA-DIRECTED DNA POLYMERASE"/>
    <property type="match status" value="1"/>
</dbReference>
<dbReference type="PANTHER" id="PTHR11439">
    <property type="entry name" value="GAG-POL-RELATED RETROTRANSPOSON"/>
    <property type="match status" value="1"/>
</dbReference>
<protein>
    <submittedName>
        <fullName evidence="2">Retrovirus-related Pol polyprotein from transposon TNT 1-94</fullName>
    </submittedName>
</protein>
<comment type="caution">
    <text evidence="2">The sequence shown here is derived from an EMBL/GenBank/DDBJ whole genome shotgun (WGS) entry which is preliminary data.</text>
</comment>
<dbReference type="AlphaFoldDB" id="A0A699I706"/>
<dbReference type="Pfam" id="PF22936">
    <property type="entry name" value="Pol_BBD"/>
    <property type="match status" value="1"/>
</dbReference>
<gene>
    <name evidence="2" type="ORF">Tci_493511</name>
</gene>
<evidence type="ECO:0000313" key="2">
    <source>
        <dbReference type="EMBL" id="GEZ21538.1"/>
    </source>
</evidence>
<proteinExistence type="predicted"/>
<organism evidence="2">
    <name type="scientific">Tanacetum cinerariifolium</name>
    <name type="common">Dalmatian daisy</name>
    <name type="synonym">Chrysanthemum cinerariifolium</name>
    <dbReference type="NCBI Taxonomy" id="118510"/>
    <lineage>
        <taxon>Eukaryota</taxon>
        <taxon>Viridiplantae</taxon>
        <taxon>Streptophyta</taxon>
        <taxon>Embryophyta</taxon>
        <taxon>Tracheophyta</taxon>
        <taxon>Spermatophyta</taxon>
        <taxon>Magnoliopsida</taxon>
        <taxon>eudicotyledons</taxon>
        <taxon>Gunneridae</taxon>
        <taxon>Pentapetalae</taxon>
        <taxon>asterids</taxon>
        <taxon>campanulids</taxon>
        <taxon>Asterales</taxon>
        <taxon>Asteraceae</taxon>
        <taxon>Asteroideae</taxon>
        <taxon>Anthemideae</taxon>
        <taxon>Anthemidinae</taxon>
        <taxon>Tanacetum</taxon>
    </lineage>
</organism>
<feature type="domain" description="Retrovirus-related Pol polyprotein from transposon TNT 1-94-like beta-barrel" evidence="1">
    <location>
        <begin position="182"/>
        <end position="256"/>
    </location>
</feature>